<sequence length="244" mass="26321">MTIGIASSSISCYDAHWFPQVQVPMGVADLPFLCSADCTRSGSRLLRFAQRRDPDPEPPLLAHARRGRASATAPGDPLRLRADCQNHSRTPLPRVLADPTPPWVPSPRLTLSTPPAPVLSPQTCCHHPGPRVAAAASSLTLAPESLFCRLFPGEYLGPVTECPVQQRRASTRCLRVGSHSCRQDPNASVATGASRTLPRQPLLLSEVRLLPGVANRARLRRACSAPSSQSARPLHPATPLVRLR</sequence>
<dbReference type="EMBL" id="OX596099">
    <property type="protein sequence ID" value="CAM9681773.1"/>
    <property type="molecule type" value="Genomic_DNA"/>
</dbReference>
<reference evidence="1" key="2">
    <citation type="submission" date="2025-03" db="EMBL/GenBank/DDBJ databases">
        <authorList>
            <consortium name="ELIXIR-Norway"/>
            <consortium name="Elixir Norway"/>
        </authorList>
    </citation>
    <scope>NUCLEOTIDE SEQUENCE</scope>
</reference>
<name>A0AC59YGJ9_RANTA</name>
<accession>A0AC59YGJ9</accession>
<organism evidence="1 2">
    <name type="scientific">Rangifer tarandus platyrhynchus</name>
    <name type="common">Svalbard reindeer</name>
    <dbReference type="NCBI Taxonomy" id="3082113"/>
    <lineage>
        <taxon>Eukaryota</taxon>
        <taxon>Metazoa</taxon>
        <taxon>Chordata</taxon>
        <taxon>Craniata</taxon>
        <taxon>Vertebrata</taxon>
        <taxon>Euteleostomi</taxon>
        <taxon>Mammalia</taxon>
        <taxon>Eutheria</taxon>
        <taxon>Laurasiatheria</taxon>
        <taxon>Artiodactyla</taxon>
        <taxon>Ruminantia</taxon>
        <taxon>Pecora</taxon>
        <taxon>Cervidae</taxon>
        <taxon>Odocoileinae</taxon>
        <taxon>Rangifer</taxon>
    </lineage>
</organism>
<protein>
    <submittedName>
        <fullName evidence="1">Uncharacterized protein</fullName>
    </submittedName>
</protein>
<gene>
    <name evidence="1" type="ORF">MRATA1EN22A_LOCUS5951</name>
</gene>
<evidence type="ECO:0000313" key="2">
    <source>
        <dbReference type="Proteomes" id="UP001162501"/>
    </source>
</evidence>
<proteinExistence type="predicted"/>
<reference evidence="1" key="1">
    <citation type="submission" date="2023-05" db="EMBL/GenBank/DDBJ databases">
        <authorList>
            <consortium name="ELIXIR-Norway"/>
        </authorList>
    </citation>
    <scope>NUCLEOTIDE SEQUENCE</scope>
</reference>
<dbReference type="Proteomes" id="UP001162501">
    <property type="component" value="Chromosome 15"/>
</dbReference>
<evidence type="ECO:0000313" key="1">
    <source>
        <dbReference type="EMBL" id="CAM9681773.1"/>
    </source>
</evidence>